<dbReference type="GO" id="GO:0005829">
    <property type="term" value="C:cytosol"/>
    <property type="evidence" value="ECO:0007669"/>
    <property type="project" value="TreeGrafter"/>
</dbReference>
<accession>A0AB34K172</accession>
<evidence type="ECO:0000256" key="11">
    <source>
        <dbReference type="SAM" id="MobiDB-lite"/>
    </source>
</evidence>
<evidence type="ECO:0000256" key="2">
    <source>
        <dbReference type="ARBA" id="ARBA00010393"/>
    </source>
</evidence>
<dbReference type="SMART" id="SM00356">
    <property type="entry name" value="ZnF_C3H1"/>
    <property type="match status" value="1"/>
</dbReference>
<dbReference type="Gene3D" id="4.10.1000.10">
    <property type="entry name" value="Zinc finger, CCCH-type"/>
    <property type="match status" value="1"/>
</dbReference>
<comment type="caution">
    <text evidence="13">The sequence shown here is derived from an EMBL/GenBank/DDBJ whole genome shotgun (WGS) entry which is preliminary data.</text>
</comment>
<evidence type="ECO:0000256" key="10">
    <source>
        <dbReference type="PROSITE-ProRule" id="PRU00723"/>
    </source>
</evidence>
<feature type="region of interest" description="Disordered" evidence="11">
    <location>
        <begin position="526"/>
        <end position="650"/>
    </location>
</feature>
<feature type="compositionally biased region" description="Polar residues" evidence="11">
    <location>
        <begin position="618"/>
        <end position="633"/>
    </location>
</feature>
<dbReference type="Pfam" id="PF00642">
    <property type="entry name" value="zf-CCCH"/>
    <property type="match status" value="1"/>
</dbReference>
<proteinExistence type="inferred from homology"/>
<name>A0AB34K172_PRYPA</name>
<gene>
    <name evidence="13" type="ORF">AB1Y20_015574</name>
</gene>
<feature type="domain" description="C3H1-type" evidence="12">
    <location>
        <begin position="6"/>
        <end position="29"/>
    </location>
</feature>
<dbReference type="Gene3D" id="3.40.50.300">
    <property type="entry name" value="P-loop containing nucleotide triphosphate hydrolases"/>
    <property type="match status" value="1"/>
</dbReference>
<organism evidence="13 14">
    <name type="scientific">Prymnesium parvum</name>
    <name type="common">Toxic golden alga</name>
    <dbReference type="NCBI Taxonomy" id="97485"/>
    <lineage>
        <taxon>Eukaryota</taxon>
        <taxon>Haptista</taxon>
        <taxon>Haptophyta</taxon>
        <taxon>Prymnesiophyceae</taxon>
        <taxon>Prymnesiales</taxon>
        <taxon>Prymnesiaceae</taxon>
        <taxon>Prymnesium</taxon>
    </lineage>
</organism>
<keyword evidence="5" id="KW-0547">Nucleotide-binding</keyword>
<feature type="region of interest" description="Disordered" evidence="11">
    <location>
        <begin position="171"/>
        <end position="214"/>
    </location>
</feature>
<dbReference type="InterPro" id="IPR036855">
    <property type="entry name" value="Znf_CCCH_sf"/>
</dbReference>
<dbReference type="InterPro" id="IPR027417">
    <property type="entry name" value="P-loop_NTPase"/>
</dbReference>
<dbReference type="SUPFAM" id="SSF52540">
    <property type="entry name" value="P-loop containing nucleoside triphosphate hydrolases"/>
    <property type="match status" value="1"/>
</dbReference>
<evidence type="ECO:0000313" key="14">
    <source>
        <dbReference type="Proteomes" id="UP001515480"/>
    </source>
</evidence>
<evidence type="ECO:0000256" key="5">
    <source>
        <dbReference type="ARBA" id="ARBA00022741"/>
    </source>
</evidence>
<dbReference type="Proteomes" id="UP001515480">
    <property type="component" value="Unassembled WGS sequence"/>
</dbReference>
<evidence type="ECO:0000256" key="3">
    <source>
        <dbReference type="ARBA" id="ARBA00022490"/>
    </source>
</evidence>
<evidence type="ECO:0000259" key="12">
    <source>
        <dbReference type="PROSITE" id="PS50103"/>
    </source>
</evidence>
<dbReference type="InterPro" id="IPR051451">
    <property type="entry name" value="PhoH2-like"/>
</dbReference>
<feature type="compositionally biased region" description="Basic and acidic residues" evidence="11">
    <location>
        <begin position="576"/>
        <end position="593"/>
    </location>
</feature>
<dbReference type="InterPro" id="IPR000571">
    <property type="entry name" value="Znf_CCCH"/>
</dbReference>
<evidence type="ECO:0000313" key="13">
    <source>
        <dbReference type="EMBL" id="KAL1526883.1"/>
    </source>
</evidence>
<dbReference type="SUPFAM" id="SSF90229">
    <property type="entry name" value="CCCH zinc finger"/>
    <property type="match status" value="1"/>
</dbReference>
<protein>
    <recommendedName>
        <fullName evidence="9">PhoH-like protein</fullName>
    </recommendedName>
</protein>
<feature type="compositionally biased region" description="Polar residues" evidence="11">
    <location>
        <begin position="197"/>
        <end position="207"/>
    </location>
</feature>
<evidence type="ECO:0000256" key="9">
    <source>
        <dbReference type="ARBA" id="ARBA00039970"/>
    </source>
</evidence>
<dbReference type="InterPro" id="IPR003714">
    <property type="entry name" value="PhoH"/>
</dbReference>
<feature type="compositionally biased region" description="Low complexity" evidence="11">
    <location>
        <begin position="526"/>
        <end position="537"/>
    </location>
</feature>
<keyword evidence="14" id="KW-1185">Reference proteome</keyword>
<keyword evidence="8" id="KW-0067">ATP-binding</keyword>
<keyword evidence="3" id="KW-0963">Cytoplasm</keyword>
<keyword evidence="4 10" id="KW-0479">Metal-binding</keyword>
<dbReference type="PANTHER" id="PTHR30473">
    <property type="entry name" value="PROTEIN PHOH"/>
    <property type="match status" value="1"/>
</dbReference>
<dbReference type="PROSITE" id="PS50103">
    <property type="entry name" value="ZF_C3H1"/>
    <property type="match status" value="1"/>
</dbReference>
<dbReference type="GO" id="GO:0008270">
    <property type="term" value="F:zinc ion binding"/>
    <property type="evidence" value="ECO:0007669"/>
    <property type="project" value="UniProtKB-KW"/>
</dbReference>
<reference evidence="13 14" key="1">
    <citation type="journal article" date="2024" name="Science">
        <title>Giant polyketide synthase enzymes in the biosynthesis of giant marine polyether toxins.</title>
        <authorList>
            <person name="Fallon T.R."/>
            <person name="Shende V.V."/>
            <person name="Wierzbicki I.H."/>
            <person name="Pendleton A.L."/>
            <person name="Watervoot N.F."/>
            <person name="Auber R.P."/>
            <person name="Gonzalez D.J."/>
            <person name="Wisecaver J.H."/>
            <person name="Moore B.S."/>
        </authorList>
    </citation>
    <scope>NUCLEOTIDE SEQUENCE [LARGE SCALE GENOMIC DNA]</scope>
    <source>
        <strain evidence="13 14">12B1</strain>
    </source>
</reference>
<dbReference type="Pfam" id="PF02562">
    <property type="entry name" value="PhoH"/>
    <property type="match status" value="1"/>
</dbReference>
<keyword evidence="6 10" id="KW-0863">Zinc-finger</keyword>
<evidence type="ECO:0000256" key="6">
    <source>
        <dbReference type="ARBA" id="ARBA00022771"/>
    </source>
</evidence>
<feature type="zinc finger region" description="C3H1-type" evidence="10">
    <location>
        <begin position="6"/>
        <end position="29"/>
    </location>
</feature>
<comment type="subcellular location">
    <subcellularLocation>
        <location evidence="1">Cytoplasm</location>
    </subcellularLocation>
</comment>
<dbReference type="PANTHER" id="PTHR30473:SF1">
    <property type="entry name" value="PHOH-LIKE PROTEIN"/>
    <property type="match status" value="1"/>
</dbReference>
<dbReference type="AlphaFoldDB" id="A0AB34K172"/>
<evidence type="ECO:0000256" key="1">
    <source>
        <dbReference type="ARBA" id="ARBA00004496"/>
    </source>
</evidence>
<evidence type="ECO:0000256" key="8">
    <source>
        <dbReference type="ARBA" id="ARBA00022840"/>
    </source>
</evidence>
<sequence>MSSECECKYFLTAGGCKRGDRCAFAHTEPLPFDGAITCVLRSGYIADNNIFIPKDALLPRSTEAAVGQSVQGTRVWNSQGRNAWRATEARLQEPLGLRMRARVKECLGGAQLQCGSVGNALYQIPGAREEVNRCGGMTKWLALQPEFEVLHDASGSYVCVRTTKRKAARAEESIAPRVSPQTAPKAVPSLKRPASAMSPTSTRQPMSMVSEDEETRRKRAARFGVVPSRSSPSAPLVPQRRAVSPPRHTTAHMLDAWHTAPPGKLAAGLSLKDLRKKDFAPITDTHAKYVRCLRDREVKIVVCLGPPGTGKTTFAVHEGLQQLEEGVVTQIMLSRPEWEARPEDIPELEYLVRLNRPALEVMDMIGSPGLWRRLLKSGHLVLQRFSFLKGLTLSNTYVLVDEAQNISTQQLYLVASRLSDCNKLAITGDSNQQDMKAAHFSSQGLLKYASKLEPSPEAPTVHPDPAARSVRFNEADVVRGVAAQGAVRVLSAMLEEEALCERGGMPSASAQGRLGARALGALRTRAQQNDNQAATADVRGSCTSLSSQRQFEDLNEQGELDAAREEDVARSSAQQEQREAEATREEELARGRAEWSAQQESRAEWSVRQREDEPMWEQEQQSFPRQAEGTSAHRTLERLLRRRQSAAPPP</sequence>
<comment type="similarity">
    <text evidence="2">Belongs to the PhoH family.</text>
</comment>
<evidence type="ECO:0000256" key="4">
    <source>
        <dbReference type="ARBA" id="ARBA00022723"/>
    </source>
</evidence>
<dbReference type="GO" id="GO:0005524">
    <property type="term" value="F:ATP binding"/>
    <property type="evidence" value="ECO:0007669"/>
    <property type="project" value="UniProtKB-KW"/>
</dbReference>
<evidence type="ECO:0000256" key="7">
    <source>
        <dbReference type="ARBA" id="ARBA00022833"/>
    </source>
</evidence>
<feature type="compositionally biased region" description="Basic and acidic residues" evidence="11">
    <location>
        <begin position="601"/>
        <end position="613"/>
    </location>
</feature>
<dbReference type="EMBL" id="JBGBPQ010000003">
    <property type="protein sequence ID" value="KAL1526883.1"/>
    <property type="molecule type" value="Genomic_DNA"/>
</dbReference>
<keyword evidence="7 10" id="KW-0862">Zinc</keyword>